<evidence type="ECO:0000256" key="1">
    <source>
        <dbReference type="SAM" id="MobiDB-lite"/>
    </source>
</evidence>
<dbReference type="InParanoid" id="A0A078AJN7"/>
<gene>
    <name evidence="2" type="primary">Contig18848.g20000</name>
    <name evidence="2" type="ORF">STYLEM_10029</name>
</gene>
<evidence type="ECO:0000313" key="3">
    <source>
        <dbReference type="Proteomes" id="UP000039865"/>
    </source>
</evidence>
<dbReference type="AlphaFoldDB" id="A0A078AJN7"/>
<accession>A0A078AJN7</accession>
<name>A0A078AJN7_STYLE</name>
<dbReference type="Proteomes" id="UP000039865">
    <property type="component" value="Unassembled WGS sequence"/>
</dbReference>
<evidence type="ECO:0000313" key="2">
    <source>
        <dbReference type="EMBL" id="CDW81023.1"/>
    </source>
</evidence>
<feature type="compositionally biased region" description="Polar residues" evidence="1">
    <location>
        <begin position="620"/>
        <end position="637"/>
    </location>
</feature>
<feature type="region of interest" description="Disordered" evidence="1">
    <location>
        <begin position="111"/>
        <end position="153"/>
    </location>
</feature>
<dbReference type="EMBL" id="CCKQ01009531">
    <property type="protein sequence ID" value="CDW81023.1"/>
    <property type="molecule type" value="Genomic_DNA"/>
</dbReference>
<feature type="compositionally biased region" description="Basic and acidic residues" evidence="1">
    <location>
        <begin position="599"/>
        <end position="619"/>
    </location>
</feature>
<keyword evidence="3" id="KW-1185">Reference proteome</keyword>
<proteinExistence type="predicted"/>
<reference evidence="2 3" key="1">
    <citation type="submission" date="2014-06" db="EMBL/GenBank/DDBJ databases">
        <authorList>
            <person name="Swart Estienne"/>
        </authorList>
    </citation>
    <scope>NUCLEOTIDE SEQUENCE [LARGE SCALE GENOMIC DNA]</scope>
    <source>
        <strain evidence="2 3">130c</strain>
    </source>
</reference>
<feature type="region of interest" description="Disordered" evidence="1">
    <location>
        <begin position="599"/>
        <end position="637"/>
    </location>
</feature>
<feature type="region of interest" description="Disordered" evidence="1">
    <location>
        <begin position="794"/>
        <end position="834"/>
    </location>
</feature>
<sequence>MQDFTRLFYPPSPFEDDQNSQIMLRKIGFLIVVLLRDYLTFKNKTQTESLNLTESMITYFRASNLSKDLSSSSVLQQEGLTRGRTLGTNQSQNQRKKNILVIKKESINRQNSFSKSPKNQVLSDNAIDNSFGSPYQSPKINDQPQFNYNLLNTDVSSSNKQPLRELSQSESGIINTTSSQMKNSVIIRKTIGELKRAQLNVFYFDSNLTKSAAGTVNNGMYSVDKNGKVSSTSLSGNKQDQKQNNCNTFQHVKKFEINGRNAITSNYQQFIQRTDVQMSKTFDKHSGPRKSLPNYETDNILLQKFDQNVNQREILRERLEQSSESEDFERQSSNAISVENFNLKGGPKKIVIQKGRVNFHNNQELDNHQISINSQQEQASNGSQNNQIKKVRKSMLAINEQRTAEMEKLIDIQLQIATFSQSPDGLRRQKSDNLLGLSNFKNNSLNHERSQNHLSLHTSNKLEVPKVLKAMPNAAFEELLRSPSSLYTSTIRDSINKKSEVSSSKPSQREIQIATNKLAKSRQSNIFQMRRSQTFLKERSQAQQIQQQKHDDYGQLLQTDKLQRNSPSKKLNNINIVKSSNEVSRVSQSLLLDNFYSKSRERSTQDNRNHDSLSKRNEISTRSSELMNSASTSLKTSPDVNVHRQNAIITLSNNEQMTVPQFLAYGRKSTLSQSLNRLIDENRCNSPVRVQQYMIDVEQMKAIAEKRINKANSVTARGEDLNLDKGPIEVYSANDQKKESYLNLNSNKMHQNSACSNNSNNAIMSLSSVNTKEKFKEIIDNLYVPTASVFKKKTKEKEFRRPTQNPVKRSKSQHRSQQSTKSQKNKEFEDKIKDIYPLNQMTKTTITRTQI</sequence>
<organism evidence="2 3">
    <name type="scientific">Stylonychia lemnae</name>
    <name type="common">Ciliate</name>
    <dbReference type="NCBI Taxonomy" id="5949"/>
    <lineage>
        <taxon>Eukaryota</taxon>
        <taxon>Sar</taxon>
        <taxon>Alveolata</taxon>
        <taxon>Ciliophora</taxon>
        <taxon>Intramacronucleata</taxon>
        <taxon>Spirotrichea</taxon>
        <taxon>Stichotrichia</taxon>
        <taxon>Sporadotrichida</taxon>
        <taxon>Oxytrichidae</taxon>
        <taxon>Stylonychinae</taxon>
        <taxon>Stylonychia</taxon>
    </lineage>
</organism>
<feature type="compositionally biased region" description="Basic and acidic residues" evidence="1">
    <location>
        <begin position="824"/>
        <end position="834"/>
    </location>
</feature>
<protein>
    <submittedName>
        <fullName evidence="2">Uncharacterized protein</fullName>
    </submittedName>
</protein>